<evidence type="ECO:0000256" key="5">
    <source>
        <dbReference type="ARBA" id="ARBA00022989"/>
    </source>
</evidence>
<dbReference type="GO" id="GO:0005886">
    <property type="term" value="C:plasma membrane"/>
    <property type="evidence" value="ECO:0007669"/>
    <property type="project" value="UniProtKB-SubCell"/>
</dbReference>
<comment type="subcellular location">
    <subcellularLocation>
        <location evidence="1 7">Cell membrane</location>
        <topology evidence="1 7">Multi-pass membrane protein</topology>
    </subcellularLocation>
</comment>
<feature type="transmembrane region" description="Helical" evidence="7">
    <location>
        <begin position="179"/>
        <end position="198"/>
    </location>
</feature>
<evidence type="ECO:0000313" key="9">
    <source>
        <dbReference type="EMBL" id="MBR7672866.1"/>
    </source>
</evidence>
<feature type="domain" description="ABC transmembrane type-1" evidence="8">
    <location>
        <begin position="106"/>
        <end position="306"/>
    </location>
</feature>
<dbReference type="PANTHER" id="PTHR43163:SF6">
    <property type="entry name" value="DIPEPTIDE TRANSPORT SYSTEM PERMEASE PROTEIN DPPB-RELATED"/>
    <property type="match status" value="1"/>
</dbReference>
<evidence type="ECO:0000256" key="2">
    <source>
        <dbReference type="ARBA" id="ARBA00022448"/>
    </source>
</evidence>
<feature type="transmembrane region" description="Helical" evidence="7">
    <location>
        <begin position="15"/>
        <end position="39"/>
    </location>
</feature>
<dbReference type="PROSITE" id="PS50928">
    <property type="entry name" value="ABC_TM1"/>
    <property type="match status" value="1"/>
</dbReference>
<evidence type="ECO:0000256" key="3">
    <source>
        <dbReference type="ARBA" id="ARBA00022475"/>
    </source>
</evidence>
<feature type="transmembrane region" description="Helical" evidence="7">
    <location>
        <begin position="237"/>
        <end position="263"/>
    </location>
</feature>
<gene>
    <name evidence="9" type="ORF">KDA82_07525</name>
</gene>
<dbReference type="Proteomes" id="UP000675554">
    <property type="component" value="Unassembled WGS sequence"/>
</dbReference>
<evidence type="ECO:0000256" key="6">
    <source>
        <dbReference type="ARBA" id="ARBA00023136"/>
    </source>
</evidence>
<keyword evidence="6 7" id="KW-0472">Membrane</keyword>
<reference evidence="9" key="1">
    <citation type="submission" date="2021-04" db="EMBL/GenBank/DDBJ databases">
        <title>Sequencing of actinobacteria type strains.</title>
        <authorList>
            <person name="Nguyen G.-S."/>
            <person name="Wentzel A."/>
        </authorList>
    </citation>
    <scope>NUCLEOTIDE SEQUENCE</scope>
    <source>
        <strain evidence="9">DSM 42095</strain>
    </source>
</reference>
<dbReference type="InterPro" id="IPR035906">
    <property type="entry name" value="MetI-like_sf"/>
</dbReference>
<feature type="transmembrane region" description="Helical" evidence="7">
    <location>
        <begin position="283"/>
        <end position="306"/>
    </location>
</feature>
<dbReference type="InterPro" id="IPR000515">
    <property type="entry name" value="MetI-like"/>
</dbReference>
<organism evidence="9 10">
    <name type="scientific">Streptomyces daliensis</name>
    <dbReference type="NCBI Taxonomy" id="299421"/>
    <lineage>
        <taxon>Bacteria</taxon>
        <taxon>Bacillati</taxon>
        <taxon>Actinomycetota</taxon>
        <taxon>Actinomycetes</taxon>
        <taxon>Kitasatosporales</taxon>
        <taxon>Streptomycetaceae</taxon>
        <taxon>Streptomyces</taxon>
    </lineage>
</organism>
<evidence type="ECO:0000256" key="7">
    <source>
        <dbReference type="RuleBase" id="RU363032"/>
    </source>
</evidence>
<accession>A0A8T4IKN5</accession>
<evidence type="ECO:0000259" key="8">
    <source>
        <dbReference type="PROSITE" id="PS50928"/>
    </source>
</evidence>
<dbReference type="SUPFAM" id="SSF161098">
    <property type="entry name" value="MetI-like"/>
    <property type="match status" value="1"/>
</dbReference>
<dbReference type="AlphaFoldDB" id="A0A8T4IKN5"/>
<dbReference type="GO" id="GO:0071916">
    <property type="term" value="F:dipeptide transmembrane transporter activity"/>
    <property type="evidence" value="ECO:0007669"/>
    <property type="project" value="TreeGrafter"/>
</dbReference>
<proteinExistence type="inferred from homology"/>
<feature type="transmembrane region" description="Helical" evidence="7">
    <location>
        <begin position="112"/>
        <end position="132"/>
    </location>
</feature>
<keyword evidence="2 7" id="KW-0813">Transport</keyword>
<evidence type="ECO:0000313" key="10">
    <source>
        <dbReference type="Proteomes" id="UP000675554"/>
    </source>
</evidence>
<keyword evidence="10" id="KW-1185">Reference proteome</keyword>
<dbReference type="PANTHER" id="PTHR43163">
    <property type="entry name" value="DIPEPTIDE TRANSPORT SYSTEM PERMEASE PROTEIN DPPB-RELATED"/>
    <property type="match status" value="1"/>
</dbReference>
<dbReference type="EMBL" id="JAGSMN010000144">
    <property type="protein sequence ID" value="MBR7672866.1"/>
    <property type="molecule type" value="Genomic_DNA"/>
</dbReference>
<comment type="caution">
    <text evidence="9">The sequence shown here is derived from an EMBL/GenBank/DDBJ whole genome shotgun (WGS) entry which is preliminary data.</text>
</comment>
<name>A0A8T4IKN5_9ACTN</name>
<keyword evidence="3" id="KW-1003">Cell membrane</keyword>
<evidence type="ECO:0000256" key="4">
    <source>
        <dbReference type="ARBA" id="ARBA00022692"/>
    </source>
</evidence>
<evidence type="ECO:0000256" key="1">
    <source>
        <dbReference type="ARBA" id="ARBA00004651"/>
    </source>
</evidence>
<protein>
    <submittedName>
        <fullName evidence="9">ABC transporter permease</fullName>
    </submittedName>
</protein>
<keyword evidence="4 7" id="KW-0812">Transmembrane</keyword>
<dbReference type="Pfam" id="PF00528">
    <property type="entry name" value="BPD_transp_1"/>
    <property type="match status" value="1"/>
</dbReference>
<dbReference type="Gene3D" id="1.10.3720.10">
    <property type="entry name" value="MetI-like"/>
    <property type="match status" value="1"/>
</dbReference>
<dbReference type="CDD" id="cd06261">
    <property type="entry name" value="TM_PBP2"/>
    <property type="match status" value="1"/>
</dbReference>
<keyword evidence="5 7" id="KW-1133">Transmembrane helix</keyword>
<sequence>MTTSRRRDNRTLRTVLLRLATSLLVLWGAVTVSFCALHLTPGKVEDALIGTDTVTPQVRAQIISEYGLDQPLFAQYLAHLGRVLSGDLGHSYQLHESVASAVGSQLGASVQLGLTAMALALVASTVLGLLTARRARWLRGLSSGIELVGVSVPTFWVGILLLTFFSFQLGWFPAAGGDGFAGLVLPAVAVATPLTALLTQVMREGLELALDEPFVLTARARGMSDFGVRLRHALRHALLPVATIAGWMLGMLIGAMVVIEQVFSRQGIGRLVLSAVQDKDLPVVMGVVLLTALLYVVINTVLDLLYRVIDPRLRGAQ</sequence>
<comment type="similarity">
    <text evidence="7">Belongs to the binding-protein-dependent transport system permease family.</text>
</comment>
<feature type="transmembrane region" description="Helical" evidence="7">
    <location>
        <begin position="144"/>
        <end position="167"/>
    </location>
</feature>